<feature type="signal peptide" evidence="1">
    <location>
        <begin position="1"/>
        <end position="27"/>
    </location>
</feature>
<proteinExistence type="predicted"/>
<reference evidence="2" key="1">
    <citation type="submission" date="2020-09" db="EMBL/GenBank/DDBJ databases">
        <title>Pelobacter alkaliphilus sp. nov., a novel anaerobic arsenate-reducing bacterium from terrestrial mud volcano.</title>
        <authorList>
            <person name="Khomyakova M.A."/>
            <person name="Merkel A.Y."/>
            <person name="Slobodkin A.I."/>
        </authorList>
    </citation>
    <scope>NUCLEOTIDE SEQUENCE</scope>
    <source>
        <strain evidence="2">M08fum</strain>
    </source>
</reference>
<keyword evidence="3" id="KW-1185">Reference proteome</keyword>
<evidence type="ECO:0000313" key="2">
    <source>
        <dbReference type="EMBL" id="MBD1400316.1"/>
    </source>
</evidence>
<name>A0A8J6QPE8_9BACT</name>
<dbReference type="RefSeq" id="WP_191154686.1">
    <property type="nucleotide sequence ID" value="NZ_JACWUN010000006.1"/>
</dbReference>
<accession>A0A8J6QPE8</accession>
<dbReference type="Proteomes" id="UP000632828">
    <property type="component" value="Unassembled WGS sequence"/>
</dbReference>
<dbReference type="EMBL" id="JACWUN010000006">
    <property type="protein sequence ID" value="MBD1400316.1"/>
    <property type="molecule type" value="Genomic_DNA"/>
</dbReference>
<organism evidence="2 3">
    <name type="scientific">Pelovirga terrestris</name>
    <dbReference type="NCBI Taxonomy" id="2771352"/>
    <lineage>
        <taxon>Bacteria</taxon>
        <taxon>Pseudomonadati</taxon>
        <taxon>Thermodesulfobacteriota</taxon>
        <taxon>Desulfuromonadia</taxon>
        <taxon>Geobacterales</taxon>
        <taxon>Geobacteraceae</taxon>
        <taxon>Pelovirga</taxon>
    </lineage>
</organism>
<evidence type="ECO:0000256" key="1">
    <source>
        <dbReference type="SAM" id="SignalP"/>
    </source>
</evidence>
<comment type="caution">
    <text evidence="2">The sequence shown here is derived from an EMBL/GenBank/DDBJ whole genome shotgun (WGS) entry which is preliminary data.</text>
</comment>
<dbReference type="AlphaFoldDB" id="A0A8J6QPE8"/>
<gene>
    <name evidence="2" type="ORF">ICT70_06505</name>
</gene>
<keyword evidence="1" id="KW-0732">Signal</keyword>
<evidence type="ECO:0000313" key="3">
    <source>
        <dbReference type="Proteomes" id="UP000632828"/>
    </source>
</evidence>
<sequence>MPPKCKVTLLLTTALMFLLTLSTTSFADELLSIKAGYQLLSPEGSIAGTDNGVGQKIDVRRDLDLDDSGGLTGEVALQLGNSRLAFNYLPISFSGTGTLKVSGTFKGQSFSVNDRVESELDIALYDIGYTYFLLNLDDLPIRLQLGLELAVKIADAEVMLRNLTNVFEEKESALVPIPTVGVRGRVALADFLGLVGRVGYMEYDNNQFLDAEAQVEFSPLPTLGLYAGYRYFDLKVDESDLFLETEFSGPFGGLFVRF</sequence>
<feature type="chain" id="PRO_5035247036" description="TIGR04219 family outer membrane beta-barrel protein" evidence="1">
    <location>
        <begin position="28"/>
        <end position="258"/>
    </location>
</feature>
<protein>
    <recommendedName>
        <fullName evidence="4">TIGR04219 family outer membrane beta-barrel protein</fullName>
    </recommendedName>
</protein>
<evidence type="ECO:0008006" key="4">
    <source>
        <dbReference type="Google" id="ProtNLM"/>
    </source>
</evidence>